<sequence length="1343" mass="150664">MTDGVGVSVDLVRQKAAEWAKELIQLDGRNALLNFKVSKTATLDLSSSPEHVVSAVLAGQSIRLGEIFTSEESQRDACVRARGLVRKLRGYSEEQGVDVGRLAYGRVVNETANRGGVHPVVALRAPLLLFRVAVQARTAAENDFTLRVAPEPDLNPVLLHCLDRHYGVSLDAEEISSKAEAIMNEPDSLQKRAERIFRLVADSAQEHGVSLRFESLIAVGICNYQKLPMVNDLMSASSLLAQHDLIAALAGNSESRQGAVTEPAYDPPPIDSIRPQDEFLVLDADSSQHQAIATALSGRHVVIDGPPGTGKSQTIANIIAAGSAAGLKILFVAEKRAAIEAVTDRLEAAGLDSLVLDLHQSRINKRSVAEQFSSSLEQLSNTQPVDGDEAHRQLIDRRQQLIDYKDALHKRRDPWDLSTYEVRAILLQLSGIEAPRTRIRQLRMFTKEARKQVSDALWTFVANDGFRILRGNSPWAQAQIRTEDDARQVLAQLDEVRGRSWSQAQSGMEQLLIQAGLPMPQDFSGWEAALQLLSEVSDTVGTLGADIFDAPLHELYIATASGPRRRELHPKLGWRHRRNLLKELRTRTGIKQKQHLHEALGKALQQCQQWQRAAGSPARPGRIDGAAAVGEQYKHLQQQLSAIAMCTKIVHPAQQPIDSVEQTLQALDQDRQLARRLPDLHCKLQLLSSFGLTELLNEICAHNATPDQAVTLLQITLMRELNEEFTLSAPALRNFGTETHDRALTEFIAADEKHKQLAVQRIQRRVAKNVQQASGTYRDELAILRREASKKRRHMPLRQLVDKAPHVMLAIRPCWAMSPLIVSQMLPAQQLFDLVIFDEASQVQPHDAITSIMRGRHLVVAGDDKQLPPTGFFDRSNPDEDTEDTDEVLLGDYESILTTLQPLIPNRRTLRWHYRSQDERLIRFSNEQIYRNKLVTFPGARLDTPVHLEVVDGRVHPGQLGSAATEIARVIELIIEHVRTRPHESLGVITLGQQHRDRLDIALRRELETHPDLNDFFSNDQGPTRRFFIKNIETVQGDERDAIILSLGIGKTAAGAVNRTGFGPLNQEGGERRVNVAVTRAKRRMTVVSSFPPSALEPSDRVTGTELLRRYLESADAGGDTSGIGQLTDTELNGFEQDIYDRLTNRGITVYRQWGISDYRIDFALAHPDEPSRMVLAVEADGDRYHRATSARDRDRLRQQHLERLGWRFHRVWASAWFSDPGHEEQRIINAWETALHDADHDTVTTPAESIPAQETEPAAAAETRRTLPRPNLHPGFTIDNYPMPDLVALFRWLMSDARLLDHEERMKQARDELGFKRRGSRIDDRLHRAHELALRELDQKEH</sequence>
<dbReference type="Pfam" id="PF18741">
    <property type="entry name" value="MTES_1575"/>
    <property type="match status" value="1"/>
</dbReference>
<dbReference type="GO" id="GO:0005524">
    <property type="term" value="F:ATP binding"/>
    <property type="evidence" value="ECO:0007669"/>
    <property type="project" value="UniProtKB-KW"/>
</dbReference>
<dbReference type="GO" id="GO:0016787">
    <property type="term" value="F:hydrolase activity"/>
    <property type="evidence" value="ECO:0007669"/>
    <property type="project" value="UniProtKB-KW"/>
</dbReference>
<organism evidence="10 11">
    <name type="scientific">Mycobacteroides salmoniphilum</name>
    <dbReference type="NCBI Taxonomy" id="404941"/>
    <lineage>
        <taxon>Bacteria</taxon>
        <taxon>Bacillati</taxon>
        <taxon>Actinomycetota</taxon>
        <taxon>Actinomycetes</taxon>
        <taxon>Mycobacteriales</taxon>
        <taxon>Mycobacteriaceae</taxon>
        <taxon>Mycobacteroides</taxon>
    </lineage>
</organism>
<feature type="domain" description="DNA2/NAM7 helicase helicase" evidence="7">
    <location>
        <begin position="285"/>
        <end position="411"/>
    </location>
</feature>
<evidence type="ECO:0000256" key="2">
    <source>
        <dbReference type="ARBA" id="ARBA00022741"/>
    </source>
</evidence>
<evidence type="ECO:0000313" key="10">
    <source>
        <dbReference type="EMBL" id="TDZ80139.1"/>
    </source>
</evidence>
<evidence type="ECO:0000259" key="9">
    <source>
        <dbReference type="Pfam" id="PF18741"/>
    </source>
</evidence>
<evidence type="ECO:0000259" key="8">
    <source>
        <dbReference type="Pfam" id="PF13087"/>
    </source>
</evidence>
<dbReference type="SUPFAM" id="SSF52980">
    <property type="entry name" value="Restriction endonuclease-like"/>
    <property type="match status" value="1"/>
</dbReference>
<keyword evidence="5" id="KW-0067">ATP-binding</keyword>
<dbReference type="Pfam" id="PF13087">
    <property type="entry name" value="AAA_12"/>
    <property type="match status" value="1"/>
</dbReference>
<dbReference type="PANTHER" id="PTHR43788">
    <property type="entry name" value="DNA2/NAM7 HELICASE FAMILY MEMBER"/>
    <property type="match status" value="1"/>
</dbReference>
<name>A0A4R8S0S0_9MYCO</name>
<dbReference type="EC" id="3.6.4.12" evidence="10"/>
<gene>
    <name evidence="10" type="primary">recD2</name>
    <name evidence="10" type="ORF">DE4585_03890</name>
</gene>
<reference evidence="10 11" key="1">
    <citation type="journal article" date="2019" name="Sci. Rep.">
        <title>Extended insight into the Mycobacterium chelonae-abscessus complex through whole genome sequencing of Mycobacterium salmoniphilum outbreak and Mycobacterium salmoniphilum-like strains.</title>
        <authorList>
            <person name="Behra P.R.K."/>
            <person name="Das S."/>
            <person name="Pettersson B.M.F."/>
            <person name="Shirreff L."/>
            <person name="DuCote T."/>
            <person name="Jacobsson K.G."/>
            <person name="Ennis D.G."/>
            <person name="Kirsebom L.A."/>
        </authorList>
    </citation>
    <scope>NUCLEOTIDE SEQUENCE [LARGE SCALE GENOMIC DNA]</scope>
    <source>
        <strain evidence="10 11">DE 4585</strain>
    </source>
</reference>
<dbReference type="Proteomes" id="UP000295117">
    <property type="component" value="Unassembled WGS sequence"/>
</dbReference>
<dbReference type="InterPro" id="IPR027417">
    <property type="entry name" value="P-loop_NTPase"/>
</dbReference>
<dbReference type="Gene3D" id="3.40.960.10">
    <property type="entry name" value="VSR Endonuclease"/>
    <property type="match status" value="1"/>
</dbReference>
<evidence type="ECO:0000313" key="11">
    <source>
        <dbReference type="Proteomes" id="UP000295117"/>
    </source>
</evidence>
<keyword evidence="2" id="KW-0547">Nucleotide-binding</keyword>
<evidence type="ECO:0000256" key="6">
    <source>
        <dbReference type="SAM" id="MobiDB-lite"/>
    </source>
</evidence>
<feature type="domain" description="DNA2/NAM7 helicase-like C-terminal" evidence="8">
    <location>
        <begin position="907"/>
        <end position="1089"/>
    </location>
</feature>
<dbReference type="SUPFAM" id="SSF52540">
    <property type="entry name" value="P-loop containing nucleoside triphosphate hydrolases"/>
    <property type="match status" value="1"/>
</dbReference>
<keyword evidence="3 10" id="KW-0378">Hydrolase</keyword>
<feature type="domain" description="DNA2/NAM7 helicase helicase" evidence="7">
    <location>
        <begin position="681"/>
        <end position="870"/>
    </location>
</feature>
<dbReference type="PANTHER" id="PTHR43788:SF8">
    <property type="entry name" value="DNA-BINDING PROTEIN SMUBP-2"/>
    <property type="match status" value="1"/>
</dbReference>
<evidence type="ECO:0000256" key="1">
    <source>
        <dbReference type="ARBA" id="ARBA00007913"/>
    </source>
</evidence>
<dbReference type="Pfam" id="PF13086">
    <property type="entry name" value="AAA_11"/>
    <property type="match status" value="2"/>
</dbReference>
<dbReference type="InterPro" id="IPR041679">
    <property type="entry name" value="DNA2/NAM7-like_C"/>
</dbReference>
<dbReference type="InterPro" id="IPR047187">
    <property type="entry name" value="SF1_C_Upf1"/>
</dbReference>
<accession>A0A4R8S0S0</accession>
<evidence type="ECO:0000259" key="7">
    <source>
        <dbReference type="Pfam" id="PF13086"/>
    </source>
</evidence>
<proteinExistence type="inferred from homology"/>
<evidence type="ECO:0000256" key="4">
    <source>
        <dbReference type="ARBA" id="ARBA00022806"/>
    </source>
</evidence>
<dbReference type="GO" id="GO:0043139">
    <property type="term" value="F:5'-3' DNA helicase activity"/>
    <property type="evidence" value="ECO:0007669"/>
    <property type="project" value="TreeGrafter"/>
</dbReference>
<comment type="caution">
    <text evidence="10">The sequence shown here is derived from an EMBL/GenBank/DDBJ whole genome shotgun (WGS) entry which is preliminary data.</text>
</comment>
<feature type="domain" description="Restriction endonuclease type II-like" evidence="9">
    <location>
        <begin position="1135"/>
        <end position="1231"/>
    </location>
</feature>
<dbReference type="Gene3D" id="3.40.50.300">
    <property type="entry name" value="P-loop containing nucleotide triphosphate hydrolases"/>
    <property type="match status" value="3"/>
</dbReference>
<dbReference type="EMBL" id="PECH01000008">
    <property type="protein sequence ID" value="TDZ80139.1"/>
    <property type="molecule type" value="Genomic_DNA"/>
</dbReference>
<dbReference type="InterPro" id="IPR041677">
    <property type="entry name" value="DNA2/NAM7_AAA_11"/>
</dbReference>
<dbReference type="InterPro" id="IPR050534">
    <property type="entry name" value="Coronavir_polyprotein_1ab"/>
</dbReference>
<dbReference type="CDD" id="cd18808">
    <property type="entry name" value="SF1_C_Upf1"/>
    <property type="match status" value="1"/>
</dbReference>
<evidence type="ECO:0000256" key="3">
    <source>
        <dbReference type="ARBA" id="ARBA00022801"/>
    </source>
</evidence>
<evidence type="ECO:0000256" key="5">
    <source>
        <dbReference type="ARBA" id="ARBA00022840"/>
    </source>
</evidence>
<feature type="region of interest" description="Disordered" evidence="6">
    <location>
        <begin position="1247"/>
        <end position="1276"/>
    </location>
</feature>
<dbReference type="InterPro" id="IPR049468">
    <property type="entry name" value="Restrct_endonuc-II-like_dom"/>
</dbReference>
<dbReference type="InterPro" id="IPR011335">
    <property type="entry name" value="Restrct_endonuc-II-like"/>
</dbReference>
<keyword evidence="4 10" id="KW-0347">Helicase</keyword>
<comment type="similarity">
    <text evidence="1">Belongs to the DNA2/NAM7 helicase family.</text>
</comment>
<protein>
    <submittedName>
        <fullName evidence="10">ATP-dependent RecD-like DNA helicase</fullName>
        <ecNumber evidence="10">3.6.4.12</ecNumber>
    </submittedName>
</protein>
<dbReference type="FunFam" id="3.40.960.10:FF:000002">
    <property type="entry name" value="DNA helicase related protein"/>
    <property type="match status" value="1"/>
</dbReference>